<reference evidence="6 7" key="1">
    <citation type="journal article" date="2019" name="Microbiol. Resour. Announc.">
        <title>Draft Genome Sequence of the Most Traditional epsilon-Poly-l-Lysine Producer, Streptomyces albulus NBRC14147.</title>
        <authorList>
            <person name="Yamanaka K."/>
            <person name="Hamano Y."/>
        </authorList>
    </citation>
    <scope>NUCLEOTIDE SEQUENCE [LARGE SCALE GENOMIC DNA]</scope>
    <source>
        <strain evidence="6 7">NBRC 14147</strain>
    </source>
</reference>
<dbReference type="SUPFAM" id="SSF56059">
    <property type="entry name" value="Glutathione synthetase ATP-binding domain-like"/>
    <property type="match status" value="1"/>
</dbReference>
<dbReference type="InterPro" id="IPR052032">
    <property type="entry name" value="ATP-dep_AA_Ligase"/>
</dbReference>
<dbReference type="Pfam" id="PF18603">
    <property type="entry name" value="LAL_C2"/>
    <property type="match status" value="1"/>
</dbReference>
<dbReference type="GO" id="GO:0046872">
    <property type="term" value="F:metal ion binding"/>
    <property type="evidence" value="ECO:0007669"/>
    <property type="project" value="InterPro"/>
</dbReference>
<dbReference type="Gene3D" id="3.40.50.20">
    <property type="match status" value="1"/>
</dbReference>
<evidence type="ECO:0000256" key="2">
    <source>
        <dbReference type="ARBA" id="ARBA00022741"/>
    </source>
</evidence>
<feature type="domain" description="ATP-grasp" evidence="5">
    <location>
        <begin position="121"/>
        <end position="324"/>
    </location>
</feature>
<dbReference type="RefSeq" id="WP_020931040.1">
    <property type="nucleotide sequence ID" value="NZ_BHXC01000007.1"/>
</dbReference>
<gene>
    <name evidence="6" type="ORF">SALB_08407</name>
</gene>
<evidence type="ECO:0000256" key="1">
    <source>
        <dbReference type="ARBA" id="ARBA00022598"/>
    </source>
</evidence>
<proteinExistence type="predicted"/>
<dbReference type="PANTHER" id="PTHR43585">
    <property type="entry name" value="FUMIPYRROLE BIOSYNTHESIS PROTEIN C"/>
    <property type="match status" value="1"/>
</dbReference>
<organism evidence="6 7">
    <name type="scientific">Streptomyces noursei</name>
    <name type="common">Streptomyces albulus</name>
    <dbReference type="NCBI Taxonomy" id="1971"/>
    <lineage>
        <taxon>Bacteria</taxon>
        <taxon>Bacillati</taxon>
        <taxon>Actinomycetota</taxon>
        <taxon>Actinomycetes</taxon>
        <taxon>Kitasatosporales</taxon>
        <taxon>Streptomycetaceae</taxon>
        <taxon>Streptomyces</taxon>
    </lineage>
</organism>
<dbReference type="PANTHER" id="PTHR43585:SF2">
    <property type="entry name" value="ATP-GRASP ENZYME FSQD"/>
    <property type="match status" value="1"/>
</dbReference>
<dbReference type="Proteomes" id="UP000288351">
    <property type="component" value="Unassembled WGS sequence"/>
</dbReference>
<sequence>MPTKPRRKVLLLEADVAAGGDLLAAAAGLGLDAYVATHKELYAHYRPELTDRITGTAFTDFADPARALDDLTGFCRATGIDGIVPCWEFLTPLAAQLAAALDLPGHRPGPAPAGRNKRLMAEAFAAHGVPAPQTVTAPDPDALARRIAAAGLTYPLVVKPAENAASIGVSVVHSAAELPAAARRAQSQSHKLPHGIALDTTLLAQEHVEGPEFSVETVLADGTVHHLAVTEKFTTVGTHRAELGHTVPAALPPQVRAAVCAAATGAVTALGLRHGLAHTEVKVAPTGRPKVIEVGARPPGDLIMRLVHEALGIDMARAHLQAVLGERPDVTPRRHAAAAIRFLTAPEAGTLRWVGRLPHGDHVVATALTKMPGDAVGGPDDNLSRIGHLIVRATTPAEANAAADAALAAVPVELATRW</sequence>
<evidence type="ECO:0000256" key="3">
    <source>
        <dbReference type="ARBA" id="ARBA00022840"/>
    </source>
</evidence>
<evidence type="ECO:0000313" key="6">
    <source>
        <dbReference type="EMBL" id="GCB95600.1"/>
    </source>
</evidence>
<dbReference type="InterPro" id="IPR011761">
    <property type="entry name" value="ATP-grasp"/>
</dbReference>
<protein>
    <submittedName>
        <fullName evidence="6">Carboxylase</fullName>
    </submittedName>
</protein>
<comment type="caution">
    <text evidence="6">The sequence shown here is derived from an EMBL/GenBank/DDBJ whole genome shotgun (WGS) entry which is preliminary data.</text>
</comment>
<name>A0A401RDA3_STRNR</name>
<dbReference type="GO" id="GO:0005524">
    <property type="term" value="F:ATP binding"/>
    <property type="evidence" value="ECO:0007669"/>
    <property type="project" value="UniProtKB-UniRule"/>
</dbReference>
<dbReference type="EMBL" id="BHXC01000007">
    <property type="protein sequence ID" value="GCB95600.1"/>
    <property type="molecule type" value="Genomic_DNA"/>
</dbReference>
<evidence type="ECO:0000259" key="5">
    <source>
        <dbReference type="PROSITE" id="PS50975"/>
    </source>
</evidence>
<dbReference type="Pfam" id="PF13535">
    <property type="entry name" value="ATP-grasp_4"/>
    <property type="match status" value="1"/>
</dbReference>
<keyword evidence="3 4" id="KW-0067">ATP-binding</keyword>
<dbReference type="Pfam" id="PF18130">
    <property type="entry name" value="ATPgrasp_N"/>
    <property type="match status" value="1"/>
</dbReference>
<dbReference type="PROSITE" id="PS50975">
    <property type="entry name" value="ATP_GRASP"/>
    <property type="match status" value="1"/>
</dbReference>
<evidence type="ECO:0000313" key="7">
    <source>
        <dbReference type="Proteomes" id="UP000288351"/>
    </source>
</evidence>
<keyword evidence="2 4" id="KW-0547">Nucleotide-binding</keyword>
<dbReference type="AlphaFoldDB" id="A0A401RDA3"/>
<accession>A0A401RDA3</accession>
<dbReference type="InterPro" id="IPR040570">
    <property type="entry name" value="LAL_C2"/>
</dbReference>
<dbReference type="Gene3D" id="3.30.470.20">
    <property type="entry name" value="ATP-grasp fold, B domain"/>
    <property type="match status" value="1"/>
</dbReference>
<keyword evidence="1" id="KW-0436">Ligase</keyword>
<dbReference type="InterPro" id="IPR041472">
    <property type="entry name" value="BL00235/CARNS1_N"/>
</dbReference>
<dbReference type="GO" id="GO:0016874">
    <property type="term" value="F:ligase activity"/>
    <property type="evidence" value="ECO:0007669"/>
    <property type="project" value="UniProtKB-KW"/>
</dbReference>
<evidence type="ECO:0000256" key="4">
    <source>
        <dbReference type="PROSITE-ProRule" id="PRU00409"/>
    </source>
</evidence>